<evidence type="ECO:0000256" key="6">
    <source>
        <dbReference type="ARBA" id="ARBA00022519"/>
    </source>
</evidence>
<keyword evidence="8" id="KW-0653">Protein transport</keyword>
<evidence type="ECO:0000256" key="2">
    <source>
        <dbReference type="ARBA" id="ARBA00007208"/>
    </source>
</evidence>
<organism evidence="11 12">
    <name type="scientific">Limnobacter litoralis</name>
    <dbReference type="NCBI Taxonomy" id="481366"/>
    <lineage>
        <taxon>Bacteria</taxon>
        <taxon>Pseudomonadati</taxon>
        <taxon>Pseudomonadota</taxon>
        <taxon>Betaproteobacteria</taxon>
        <taxon>Burkholderiales</taxon>
        <taxon>Burkholderiaceae</taxon>
        <taxon>Limnobacter</taxon>
    </lineage>
</organism>
<keyword evidence="7" id="KW-0812">Transmembrane</keyword>
<reference evidence="12" key="1">
    <citation type="journal article" date="2019" name="Int. J. Syst. Evol. Microbiol.">
        <title>The Global Catalogue of Microorganisms (GCM) 10K type strain sequencing project: providing services to taxonomists for standard genome sequencing and annotation.</title>
        <authorList>
            <consortium name="The Broad Institute Genomics Platform"/>
            <consortium name="The Broad Institute Genome Sequencing Center for Infectious Disease"/>
            <person name="Wu L."/>
            <person name="Ma J."/>
        </authorList>
    </citation>
    <scope>NUCLEOTIDE SEQUENCE [LARGE SCALE GENOMIC DNA]</scope>
    <source>
        <strain evidence="12">NBRC 105857</strain>
    </source>
</reference>
<gene>
    <name evidence="11" type="ORF">GCM10007875_03620</name>
</gene>
<evidence type="ECO:0000256" key="9">
    <source>
        <dbReference type="ARBA" id="ARBA00023136"/>
    </source>
</evidence>
<keyword evidence="6" id="KW-0997">Cell inner membrane</keyword>
<dbReference type="EMBL" id="BSOJ01000006">
    <property type="protein sequence ID" value="GLR25274.1"/>
    <property type="molecule type" value="Genomic_DNA"/>
</dbReference>
<dbReference type="Pfam" id="PF01203">
    <property type="entry name" value="T2SSN"/>
    <property type="match status" value="1"/>
</dbReference>
<comment type="caution">
    <text evidence="11">The sequence shown here is derived from an EMBL/GenBank/DDBJ whole genome shotgun (WGS) entry which is preliminary data.</text>
</comment>
<evidence type="ECO:0000313" key="11">
    <source>
        <dbReference type="EMBL" id="GLR25274.1"/>
    </source>
</evidence>
<evidence type="ECO:0000256" key="4">
    <source>
        <dbReference type="ARBA" id="ARBA00022448"/>
    </source>
</evidence>
<evidence type="ECO:0000256" key="5">
    <source>
        <dbReference type="ARBA" id="ARBA00022475"/>
    </source>
</evidence>
<evidence type="ECO:0000313" key="12">
    <source>
        <dbReference type="Proteomes" id="UP001156664"/>
    </source>
</evidence>
<accession>A0ABQ5YMD7</accession>
<evidence type="ECO:0000256" key="1">
    <source>
        <dbReference type="ARBA" id="ARBA00004533"/>
    </source>
</evidence>
<evidence type="ECO:0000256" key="8">
    <source>
        <dbReference type="ARBA" id="ARBA00022927"/>
    </source>
</evidence>
<dbReference type="InterPro" id="IPR022792">
    <property type="entry name" value="T2SS_protein-GspN"/>
</dbReference>
<proteinExistence type="inferred from homology"/>
<sequence>MKGRLAWVGLLLTGIVAWVVLMPASSLNNAVMNATSGRLQLINSSGSVWNGRAQLGLSDGGTVRALPGDVQWHVLVLGGGLWLGLSVNHPTMLQPVHLGWASGGITLQAGKMEIPASWLSSLGAPFNTIKPEGVFKLDWARWQTGESADVTMKWVDAQSALASIRPLGEYVVSLKGMPEKEMNLTIQTLKGPLFIEGQGKLVPNRRMAFSGYAYSDEKSRPALTGLLSQMGRQEGDKYRLGVF</sequence>
<evidence type="ECO:0000256" key="3">
    <source>
        <dbReference type="ARBA" id="ARBA00021563"/>
    </source>
</evidence>
<evidence type="ECO:0000256" key="7">
    <source>
        <dbReference type="ARBA" id="ARBA00022692"/>
    </source>
</evidence>
<keyword evidence="5" id="KW-1003">Cell membrane</keyword>
<dbReference type="Proteomes" id="UP001156664">
    <property type="component" value="Unassembled WGS sequence"/>
</dbReference>
<comment type="similarity">
    <text evidence="2">Belongs to the GSP N family.</text>
</comment>
<name>A0ABQ5YMD7_9BURK</name>
<comment type="subcellular location">
    <subcellularLocation>
        <location evidence="1">Cell inner membrane</location>
    </subcellularLocation>
</comment>
<keyword evidence="4" id="KW-0813">Transport</keyword>
<evidence type="ECO:0000256" key="10">
    <source>
        <dbReference type="ARBA" id="ARBA00030772"/>
    </source>
</evidence>
<keyword evidence="9" id="KW-0472">Membrane</keyword>
<dbReference type="RefSeq" id="WP_284279613.1">
    <property type="nucleotide sequence ID" value="NZ_BSOJ01000006.1"/>
</dbReference>
<keyword evidence="12" id="KW-1185">Reference proteome</keyword>
<protein>
    <recommendedName>
        <fullName evidence="3">Type II secretion system protein N</fullName>
    </recommendedName>
    <alternativeName>
        <fullName evidence="10">General secretion pathway protein N</fullName>
    </alternativeName>
</protein>